<feature type="compositionally biased region" description="Low complexity" evidence="2">
    <location>
        <begin position="219"/>
        <end position="237"/>
    </location>
</feature>
<evidence type="ECO:0000313" key="5">
    <source>
        <dbReference type="Proteomes" id="UP001408789"/>
    </source>
</evidence>
<dbReference type="Pfam" id="PF14223">
    <property type="entry name" value="Retrotran_gag_2"/>
    <property type="match status" value="1"/>
</dbReference>
<feature type="region of interest" description="Disordered" evidence="2">
    <location>
        <begin position="214"/>
        <end position="344"/>
    </location>
</feature>
<keyword evidence="1" id="KW-0645">Protease</keyword>
<feature type="compositionally biased region" description="Low complexity" evidence="2">
    <location>
        <begin position="290"/>
        <end position="299"/>
    </location>
</feature>
<feature type="compositionally biased region" description="Pro residues" evidence="2">
    <location>
        <begin position="842"/>
        <end position="881"/>
    </location>
</feature>
<dbReference type="Pfam" id="PF00665">
    <property type="entry name" value="rve"/>
    <property type="match status" value="1"/>
</dbReference>
<evidence type="ECO:0000256" key="1">
    <source>
        <dbReference type="ARBA" id="ARBA00022750"/>
    </source>
</evidence>
<dbReference type="Pfam" id="PF25597">
    <property type="entry name" value="SH3_retrovirus"/>
    <property type="match status" value="1"/>
</dbReference>
<dbReference type="SUPFAM" id="SSF53098">
    <property type="entry name" value="Ribonuclease H-like"/>
    <property type="match status" value="1"/>
</dbReference>
<dbReference type="PANTHER" id="PTHR47481:SF38">
    <property type="entry name" value="POU DOMAIN, CLASS 4, TRANSCRIPTION FACTOR 1-LIKE"/>
    <property type="match status" value="1"/>
</dbReference>
<evidence type="ECO:0000256" key="2">
    <source>
        <dbReference type="SAM" id="MobiDB-lite"/>
    </source>
</evidence>
<keyword evidence="5" id="KW-1185">Reference proteome</keyword>
<evidence type="ECO:0000259" key="3">
    <source>
        <dbReference type="PROSITE" id="PS50994"/>
    </source>
</evidence>
<dbReference type="Pfam" id="PF07727">
    <property type="entry name" value="RVT_2"/>
    <property type="match status" value="1"/>
</dbReference>
<name>A0AAP0DBR3_9ASTR</name>
<organism evidence="4 5">
    <name type="scientific">Deinandra increscens subsp. villosa</name>
    <dbReference type="NCBI Taxonomy" id="3103831"/>
    <lineage>
        <taxon>Eukaryota</taxon>
        <taxon>Viridiplantae</taxon>
        <taxon>Streptophyta</taxon>
        <taxon>Embryophyta</taxon>
        <taxon>Tracheophyta</taxon>
        <taxon>Spermatophyta</taxon>
        <taxon>Magnoliopsida</taxon>
        <taxon>eudicotyledons</taxon>
        <taxon>Gunneridae</taxon>
        <taxon>Pentapetalae</taxon>
        <taxon>asterids</taxon>
        <taxon>campanulids</taxon>
        <taxon>Asterales</taxon>
        <taxon>Asteraceae</taxon>
        <taxon>Asteroideae</taxon>
        <taxon>Heliantheae alliance</taxon>
        <taxon>Madieae</taxon>
        <taxon>Madiinae</taxon>
        <taxon>Deinandra</taxon>
    </lineage>
</organism>
<keyword evidence="1" id="KW-0064">Aspartyl protease</keyword>
<dbReference type="Gene3D" id="3.30.420.10">
    <property type="entry name" value="Ribonuclease H-like superfamily/Ribonuclease H"/>
    <property type="match status" value="1"/>
</dbReference>
<dbReference type="InterPro" id="IPR012337">
    <property type="entry name" value="RNaseH-like_sf"/>
</dbReference>
<feature type="region of interest" description="Disordered" evidence="2">
    <location>
        <begin position="833"/>
        <end position="944"/>
    </location>
</feature>
<feature type="compositionally biased region" description="Basic residues" evidence="2">
    <location>
        <begin position="274"/>
        <end position="289"/>
    </location>
</feature>
<feature type="compositionally biased region" description="Pro residues" evidence="2">
    <location>
        <begin position="322"/>
        <end position="332"/>
    </location>
</feature>
<dbReference type="InterPro" id="IPR001584">
    <property type="entry name" value="Integrase_cat-core"/>
</dbReference>
<feature type="compositionally biased region" description="Low complexity" evidence="2">
    <location>
        <begin position="913"/>
        <end position="929"/>
    </location>
</feature>
<dbReference type="PROSITE" id="PS50994">
    <property type="entry name" value="INTEGRASE"/>
    <property type="match status" value="1"/>
</dbReference>
<evidence type="ECO:0000313" key="4">
    <source>
        <dbReference type="EMBL" id="KAK9070010.1"/>
    </source>
</evidence>
<feature type="compositionally biased region" description="Pro residues" evidence="2">
    <location>
        <begin position="238"/>
        <end position="253"/>
    </location>
</feature>
<dbReference type="Pfam" id="PF22936">
    <property type="entry name" value="Pol_BBD"/>
    <property type="match status" value="1"/>
</dbReference>
<proteinExistence type="predicted"/>
<comment type="caution">
    <text evidence="4">The sequence shown here is derived from an EMBL/GenBank/DDBJ whole genome shotgun (WGS) entry which is preliminary data.</text>
</comment>
<dbReference type="GO" id="GO:0003676">
    <property type="term" value="F:nucleic acid binding"/>
    <property type="evidence" value="ECO:0007669"/>
    <property type="project" value="InterPro"/>
</dbReference>
<dbReference type="InterPro" id="IPR057670">
    <property type="entry name" value="SH3_retrovirus"/>
</dbReference>
<dbReference type="InterPro" id="IPR043502">
    <property type="entry name" value="DNA/RNA_pol_sf"/>
</dbReference>
<dbReference type="Pfam" id="PF13976">
    <property type="entry name" value="gag_pre-integrs"/>
    <property type="match status" value="1"/>
</dbReference>
<dbReference type="InterPro" id="IPR025724">
    <property type="entry name" value="GAG-pre-integrase_dom"/>
</dbReference>
<dbReference type="InterPro" id="IPR036397">
    <property type="entry name" value="RNaseH_sf"/>
</dbReference>
<dbReference type="SUPFAM" id="SSF56672">
    <property type="entry name" value="DNA/RNA polymerases"/>
    <property type="match status" value="1"/>
</dbReference>
<gene>
    <name evidence="4" type="ORF">SSX86_010408</name>
</gene>
<keyword evidence="1" id="KW-0378">Hydrolase</keyword>
<protein>
    <recommendedName>
        <fullName evidence="3">Integrase catalytic domain-containing protein</fullName>
    </recommendedName>
</protein>
<dbReference type="Proteomes" id="UP001408789">
    <property type="component" value="Unassembled WGS sequence"/>
</dbReference>
<sequence>MSSSSSLHPALTVTNIKHVVPLVLEQNSAKYLQWVQLFKTHCKACNCLQHLTETEPSTPPPPAGDAGDAAKAAPAVDRATWDRVDATVLSWIYATIHPNLFSLVMKEDTHAATAWKALKDVFGDNENARALELEHRFVSIKLDNFADISAYCQELKEISDQLANVNAPVSEQRMVLQLISGLNDSYDGVAMLIQQSNPLPDFNEARSRLLLEETRKNRNNNNSSTPPTALQAAAAHHPNPPPSHPPVNAPPPSGRSYGRGFYDQGRGSFDSSRSRGRGYRGKGRGRPRGRGFYPSGSSGYTQPHYPPWQTPAPSYNPAWQQQPPPPPCPYPTMPATQPTYQHTTTRQPNLSAGILGPAPPQAYYGGYTPPYPPPHPEYAAPTPTMTADPNWYMDSGATHHMTHHAGNLSSYVNNSRSNYIVVGDGTKIPIYATGHSSLSPPFPPLHLKNIFYSPNILKNLLSVRRLTADNKIILAFDEFGFSVKDYQTQRHILRCDSPGPLYSIPSSLASSTSPSTFVAVSEDLWHSRLGHPGATILRLLNSSNKIRVNKFSNKPLCSSCVMGKHIKLPFYESLSVTNAPFDIVHSDVWTSPVTSTGGHKYYVLFLDNYTNHLWTFPLAHKSSVFTVFLQFHNLIANQFSKKIKFLQCDNGTEYNNKHFHEFFRNNGIQFRFSCPHTSSQNRKSERKIRSINNIVRTLLAHSSVPPTFWHHALQMATYLINILPSKTLNFLTPTHLLYHQAPSYHLLRTFGCLCYPLYPSSTINKLNPRSTPCAFLGYPTDHRGYKCFDIATRNLIISRHVLFDEANFPFSKIAPNPPTYNFLDSPLHPLLRPISVTHTDTPPNPAHPPNSPTTPGPNGPLAPPTPPSSPPTHNSPPPSPPSAQNTSPDAPPTNSAEPTSLAQPTSPEPVSPSSPDTSASPVESSSTSIPIPPPPPARTMHTRSMSGISKPKHIFNLNASIPFEPLPKNPSIALTSPIWYQAMHDEFTALIDNKTWDLVPPTPDMNVVRCLWLFKHKLKSDGSLERYKARLVCDGRSQQVGIDCHETFSPVVKPATIRTILSLALANGWDIRQLDVKNAFLHGHLAETVFMTQPMGFRDPYYPNHVCRLKKSLYGLKQAPRAWYQRFTDLVASIGFRHSVCDHSLFIYRHGPDVAYILSMLMIFC</sequence>
<dbReference type="AlphaFoldDB" id="A0AAP0DBR3"/>
<dbReference type="PANTHER" id="PTHR47481">
    <property type="match status" value="1"/>
</dbReference>
<accession>A0AAP0DBR3</accession>
<dbReference type="EMBL" id="JBCNJP010000012">
    <property type="protein sequence ID" value="KAK9070010.1"/>
    <property type="molecule type" value="Genomic_DNA"/>
</dbReference>
<feature type="compositionally biased region" description="Polar residues" evidence="2">
    <location>
        <begin position="892"/>
        <end position="903"/>
    </location>
</feature>
<dbReference type="InterPro" id="IPR013103">
    <property type="entry name" value="RVT_2"/>
</dbReference>
<dbReference type="InterPro" id="IPR054722">
    <property type="entry name" value="PolX-like_BBD"/>
</dbReference>
<dbReference type="GO" id="GO:0015074">
    <property type="term" value="P:DNA integration"/>
    <property type="evidence" value="ECO:0007669"/>
    <property type="project" value="InterPro"/>
</dbReference>
<reference evidence="4 5" key="1">
    <citation type="submission" date="2024-04" db="EMBL/GenBank/DDBJ databases">
        <title>The reference genome of an endangered Asteraceae, Deinandra increscens subsp. villosa, native to the Central Coast of California.</title>
        <authorList>
            <person name="Guilliams M."/>
            <person name="Hasenstab-Lehman K."/>
            <person name="Meyer R."/>
            <person name="Mcevoy S."/>
        </authorList>
    </citation>
    <scope>NUCLEOTIDE SEQUENCE [LARGE SCALE GENOMIC DNA]</scope>
    <source>
        <tissue evidence="4">Leaf</tissue>
    </source>
</reference>
<feature type="domain" description="Integrase catalytic" evidence="3">
    <location>
        <begin position="576"/>
        <end position="741"/>
    </location>
</feature>
<dbReference type="GO" id="GO:0004190">
    <property type="term" value="F:aspartic-type endopeptidase activity"/>
    <property type="evidence" value="ECO:0007669"/>
    <property type="project" value="UniProtKB-KW"/>
</dbReference>